<evidence type="ECO:0000313" key="1">
    <source>
        <dbReference type="EMBL" id="AIF99992.1"/>
    </source>
</evidence>
<protein>
    <submittedName>
        <fullName evidence="1">Uncharacterized protein</fullName>
    </submittedName>
</protein>
<dbReference type="GeneID" id="78256313"/>
<proteinExistence type="predicted"/>
<dbReference type="EMBL" id="CP008849">
    <property type="protein sequence ID" value="AIF99992.1"/>
    <property type="molecule type" value="Genomic_DNA"/>
</dbReference>
<reference evidence="1 2" key="1">
    <citation type="submission" date="2014-06" db="EMBL/GenBank/DDBJ databases">
        <title>Genomes of Alteromonas australica, a world apart.</title>
        <authorList>
            <person name="Gonzaga A."/>
            <person name="Lopez-Perez M."/>
            <person name="Rodriguez-Valera F."/>
        </authorList>
    </citation>
    <scope>NUCLEOTIDE SEQUENCE [LARGE SCALE GENOMIC DNA]</scope>
    <source>
        <strain evidence="1 2">H 17</strain>
    </source>
</reference>
<evidence type="ECO:0000313" key="2">
    <source>
        <dbReference type="Proteomes" id="UP000056090"/>
    </source>
</evidence>
<gene>
    <name evidence="1" type="ORF">EP13_15605</name>
</gene>
<name>A0A075P9K6_9ALTE</name>
<dbReference type="Proteomes" id="UP000056090">
    <property type="component" value="Chromosome"/>
</dbReference>
<dbReference type="KEGG" id="aal:EP13_15605"/>
<accession>A0A075P9K6</accession>
<dbReference type="RefSeq" id="WP_044058031.1">
    <property type="nucleotide sequence ID" value="NZ_CBCSKJ010000002.1"/>
</dbReference>
<sequence>MSRKIVLVTFLVLIVAGGIAAKINDARKITKIKSDYCVFIKLDIAHTNGLKEDLREFSARNNISIDNSNPASIVYSNKIDSSVFTLFVRFGEWGSLLSHYSIESDGQSLVMLKSFVEDELSSKFNVTSCHEVKGFKVAEYIYETN</sequence>
<dbReference type="AlphaFoldDB" id="A0A075P9K6"/>
<keyword evidence="2" id="KW-1185">Reference proteome</keyword>
<organism evidence="1 2">
    <name type="scientific">Alteromonas australica</name>
    <dbReference type="NCBI Taxonomy" id="589873"/>
    <lineage>
        <taxon>Bacteria</taxon>
        <taxon>Pseudomonadati</taxon>
        <taxon>Pseudomonadota</taxon>
        <taxon>Gammaproteobacteria</taxon>
        <taxon>Alteromonadales</taxon>
        <taxon>Alteromonadaceae</taxon>
        <taxon>Alteromonas/Salinimonas group</taxon>
        <taxon>Alteromonas</taxon>
    </lineage>
</organism>